<protein>
    <submittedName>
        <fullName evidence="11">Thioredoxin reductase 1, cytoplasmic</fullName>
    </submittedName>
</protein>
<dbReference type="GO" id="GO:0050660">
    <property type="term" value="F:flavin adenine dinucleotide binding"/>
    <property type="evidence" value="ECO:0007669"/>
    <property type="project" value="InterPro"/>
</dbReference>
<dbReference type="GO" id="GO:0034599">
    <property type="term" value="P:cellular response to oxidative stress"/>
    <property type="evidence" value="ECO:0007669"/>
    <property type="project" value="TreeGrafter"/>
</dbReference>
<reference evidence="12" key="3">
    <citation type="submission" date="2014-09" db="EMBL/GenBank/DDBJ databases">
        <authorList>
            <person name="Magalhaes I.L.F."/>
            <person name="Oliveira U."/>
            <person name="Santos F.R."/>
            <person name="Vidigal T.H.D.A."/>
            <person name="Brescovit A.D."/>
            <person name="Santos A.J."/>
        </authorList>
    </citation>
    <scope>NUCLEOTIDE SEQUENCE</scope>
</reference>
<dbReference type="GO" id="GO:0045454">
    <property type="term" value="P:cell redox homeostasis"/>
    <property type="evidence" value="ECO:0007669"/>
    <property type="project" value="InterPro"/>
</dbReference>
<feature type="compositionally biased region" description="Basic and acidic residues" evidence="8">
    <location>
        <begin position="43"/>
        <end position="53"/>
    </location>
</feature>
<dbReference type="PRINTS" id="PR00411">
    <property type="entry name" value="PNDRDTASEI"/>
</dbReference>
<evidence type="ECO:0000256" key="2">
    <source>
        <dbReference type="ARBA" id="ARBA00007532"/>
    </source>
</evidence>
<reference evidence="11" key="1">
    <citation type="journal article" date="2014" name="PLoS ONE">
        <title>Transcriptome-Based Identification of ABC Transporters in the Western Tarnished Plant Bug Lygus hesperus.</title>
        <authorList>
            <person name="Hull J.J."/>
            <person name="Chaney K."/>
            <person name="Geib S.M."/>
            <person name="Fabrick J.A."/>
            <person name="Brent C.S."/>
            <person name="Walsh D."/>
            <person name="Lavine L.C."/>
        </authorList>
    </citation>
    <scope>NUCLEOTIDE SEQUENCE</scope>
</reference>
<dbReference type="InterPro" id="IPR023753">
    <property type="entry name" value="FAD/NAD-binding_dom"/>
</dbReference>
<evidence type="ECO:0000256" key="1">
    <source>
        <dbReference type="ARBA" id="ARBA00001974"/>
    </source>
</evidence>
<comment type="similarity">
    <text evidence="2">Belongs to the class-I pyridine nucleotide-disulfide oxidoreductase family.</text>
</comment>
<dbReference type="GO" id="GO:0005829">
    <property type="term" value="C:cytosol"/>
    <property type="evidence" value="ECO:0007669"/>
    <property type="project" value="TreeGrafter"/>
</dbReference>
<dbReference type="PANTHER" id="PTHR42737">
    <property type="entry name" value="GLUTATHIONE REDUCTASE"/>
    <property type="match status" value="1"/>
</dbReference>
<comment type="cofactor">
    <cofactor evidence="1">
        <name>FAD</name>
        <dbReference type="ChEBI" id="CHEBI:57692"/>
    </cofactor>
</comment>
<evidence type="ECO:0000259" key="10">
    <source>
        <dbReference type="Pfam" id="PF07992"/>
    </source>
</evidence>
<dbReference type="EMBL" id="GBHO01029057">
    <property type="protein sequence ID" value="JAG14547.1"/>
    <property type="molecule type" value="Transcribed_RNA"/>
</dbReference>
<dbReference type="InterPro" id="IPR046952">
    <property type="entry name" value="GSHR/TRXR-like"/>
</dbReference>
<sequence>MEFSQRKLSELGSRKSPPPKDLPTEPSQEATQEVAMQPSGKAESPKTLEKTDSATKTSSGDQKNDQSKKEGDKLVSGSTESPKKDIEVKSDGKERVDKEASKTQNVGDTGDYMEDFQVVVVAAGRRPNVADLGLQNLDIKLDRNTCKIMVNAFDQTSVENIFAVGQVSNAMNADVQAVAKKAAQLLARRMFSLSNTKMEYRKVPMLILTPVEYAYIGDSEETAKTIHGKIEVYHNVFTTPKSSLSNRFDNRSYVKLICSPRIPNVGSQVLGIHLLAPNAGEVLQGFVTAFGNSSLTKEQLDEMVGLHPTVAEVFSDLQITKASGAEIGLNVI</sequence>
<evidence type="ECO:0000256" key="8">
    <source>
        <dbReference type="SAM" id="MobiDB-lite"/>
    </source>
</evidence>
<evidence type="ECO:0000256" key="4">
    <source>
        <dbReference type="ARBA" id="ARBA00022827"/>
    </source>
</evidence>
<dbReference type="InterPro" id="IPR016156">
    <property type="entry name" value="FAD/NAD-linked_Rdtase_dimer_sf"/>
</dbReference>
<dbReference type="Gene3D" id="3.30.390.30">
    <property type="match status" value="1"/>
</dbReference>
<feature type="compositionally biased region" description="Basic and acidic residues" evidence="8">
    <location>
        <begin position="1"/>
        <end position="13"/>
    </location>
</feature>
<evidence type="ECO:0000256" key="6">
    <source>
        <dbReference type="ARBA" id="ARBA00023157"/>
    </source>
</evidence>
<dbReference type="Pfam" id="PF02852">
    <property type="entry name" value="Pyr_redox_dim"/>
    <property type="match status" value="1"/>
</dbReference>
<keyword evidence="7" id="KW-0676">Redox-active center</keyword>
<proteinExistence type="inferred from homology"/>
<dbReference type="EMBL" id="GBRD01017819">
    <property type="protein sequence ID" value="JAG48008.1"/>
    <property type="molecule type" value="Transcribed_RNA"/>
</dbReference>
<keyword evidence="3" id="KW-0285">Flavoprotein</keyword>
<feature type="region of interest" description="Disordered" evidence="8">
    <location>
        <begin position="1"/>
        <end position="109"/>
    </location>
</feature>
<dbReference type="Pfam" id="PF07992">
    <property type="entry name" value="Pyr_redox_2"/>
    <property type="match status" value="1"/>
</dbReference>
<accession>A0A0A9X1G3</accession>
<organism evidence="11">
    <name type="scientific">Lygus hesperus</name>
    <name type="common">Western plant bug</name>
    <dbReference type="NCBI Taxonomy" id="30085"/>
    <lineage>
        <taxon>Eukaryota</taxon>
        <taxon>Metazoa</taxon>
        <taxon>Ecdysozoa</taxon>
        <taxon>Arthropoda</taxon>
        <taxon>Hexapoda</taxon>
        <taxon>Insecta</taxon>
        <taxon>Pterygota</taxon>
        <taxon>Neoptera</taxon>
        <taxon>Paraneoptera</taxon>
        <taxon>Hemiptera</taxon>
        <taxon>Heteroptera</taxon>
        <taxon>Panheteroptera</taxon>
        <taxon>Cimicomorpha</taxon>
        <taxon>Miridae</taxon>
        <taxon>Mirini</taxon>
        <taxon>Lygus</taxon>
    </lineage>
</organism>
<evidence type="ECO:0000313" key="12">
    <source>
        <dbReference type="EMBL" id="JAG48008.1"/>
    </source>
</evidence>
<dbReference type="PANTHER" id="PTHR42737:SF2">
    <property type="entry name" value="GLUTATHIONE REDUCTASE"/>
    <property type="match status" value="1"/>
</dbReference>
<evidence type="ECO:0000256" key="5">
    <source>
        <dbReference type="ARBA" id="ARBA00023002"/>
    </source>
</evidence>
<dbReference type="SUPFAM" id="SSF51905">
    <property type="entry name" value="FAD/NAD(P)-binding domain"/>
    <property type="match status" value="1"/>
</dbReference>
<feature type="compositionally biased region" description="Basic and acidic residues" evidence="8">
    <location>
        <begin position="81"/>
        <end position="101"/>
    </location>
</feature>
<dbReference type="PRINTS" id="PR00368">
    <property type="entry name" value="FADPNR"/>
</dbReference>
<keyword evidence="4" id="KW-0274">FAD</keyword>
<gene>
    <name evidence="11" type="primary">Txnrd1</name>
    <name evidence="11" type="ORF">CM83_19158</name>
</gene>
<dbReference type="AlphaFoldDB" id="A0A0A9X1G3"/>
<dbReference type="SUPFAM" id="SSF55424">
    <property type="entry name" value="FAD/NAD-linked reductases, dimerisation (C-terminal) domain"/>
    <property type="match status" value="1"/>
</dbReference>
<feature type="domain" description="FAD/NAD(P)-binding" evidence="10">
    <location>
        <begin position="93"/>
        <end position="172"/>
    </location>
</feature>
<dbReference type="InterPro" id="IPR036188">
    <property type="entry name" value="FAD/NAD-bd_sf"/>
</dbReference>
<dbReference type="GO" id="GO:0004362">
    <property type="term" value="F:glutathione-disulfide reductase (NADPH) activity"/>
    <property type="evidence" value="ECO:0007669"/>
    <property type="project" value="TreeGrafter"/>
</dbReference>
<feature type="compositionally biased region" description="Basic and acidic residues" evidence="8">
    <location>
        <begin position="62"/>
        <end position="73"/>
    </location>
</feature>
<dbReference type="GO" id="GO:0005739">
    <property type="term" value="C:mitochondrion"/>
    <property type="evidence" value="ECO:0007669"/>
    <property type="project" value="TreeGrafter"/>
</dbReference>
<evidence type="ECO:0000259" key="9">
    <source>
        <dbReference type="Pfam" id="PF02852"/>
    </source>
</evidence>
<keyword evidence="5" id="KW-0560">Oxidoreductase</keyword>
<evidence type="ECO:0000256" key="3">
    <source>
        <dbReference type="ARBA" id="ARBA00022630"/>
    </source>
</evidence>
<feature type="domain" description="Pyridine nucleotide-disulphide oxidoreductase dimerisation" evidence="9">
    <location>
        <begin position="203"/>
        <end position="315"/>
    </location>
</feature>
<keyword evidence="6" id="KW-1015">Disulfide bond</keyword>
<name>A0A0A9X1G3_LYGHE</name>
<dbReference type="GO" id="GO:0006749">
    <property type="term" value="P:glutathione metabolic process"/>
    <property type="evidence" value="ECO:0007669"/>
    <property type="project" value="TreeGrafter"/>
</dbReference>
<dbReference type="Gene3D" id="3.50.50.60">
    <property type="entry name" value="FAD/NAD(P)-binding domain"/>
    <property type="match status" value="2"/>
</dbReference>
<evidence type="ECO:0000313" key="11">
    <source>
        <dbReference type="EMBL" id="JAG14547.1"/>
    </source>
</evidence>
<evidence type="ECO:0000256" key="7">
    <source>
        <dbReference type="ARBA" id="ARBA00023284"/>
    </source>
</evidence>
<reference evidence="11" key="2">
    <citation type="submission" date="2014-07" db="EMBL/GenBank/DDBJ databases">
        <authorList>
            <person name="Hull J."/>
        </authorList>
    </citation>
    <scope>NUCLEOTIDE SEQUENCE</scope>
</reference>
<dbReference type="InterPro" id="IPR004099">
    <property type="entry name" value="Pyr_nucl-diS_OxRdtase_dimer"/>
</dbReference>